<evidence type="ECO:0000313" key="6">
    <source>
        <dbReference type="EMBL" id="CAI0395561.1"/>
    </source>
</evidence>
<evidence type="ECO:0000313" key="7">
    <source>
        <dbReference type="Proteomes" id="UP001154282"/>
    </source>
</evidence>
<dbReference type="PANTHER" id="PTHR13780:SF39">
    <property type="entry name" value="CBS DOMAIN-CONTAINING PROTEIN CBSX5-LIKE"/>
    <property type="match status" value="1"/>
</dbReference>
<reference evidence="6" key="1">
    <citation type="submission" date="2022-08" db="EMBL/GenBank/DDBJ databases">
        <authorList>
            <person name="Gutierrez-Valencia J."/>
        </authorList>
    </citation>
    <scope>NUCLEOTIDE SEQUENCE</scope>
</reference>
<dbReference type="EMBL" id="CAMGYJ010000003">
    <property type="protein sequence ID" value="CAI0395561.1"/>
    <property type="molecule type" value="Genomic_DNA"/>
</dbReference>
<dbReference type="InterPro" id="IPR000644">
    <property type="entry name" value="CBS_dom"/>
</dbReference>
<evidence type="ECO:0000259" key="5">
    <source>
        <dbReference type="PROSITE" id="PS51371"/>
    </source>
</evidence>
<evidence type="ECO:0000256" key="3">
    <source>
        <dbReference type="PROSITE-ProRule" id="PRU00703"/>
    </source>
</evidence>
<dbReference type="InterPro" id="IPR046342">
    <property type="entry name" value="CBS_dom_sf"/>
</dbReference>
<dbReference type="PANTHER" id="PTHR13780">
    <property type="entry name" value="AMP-ACTIVATED PROTEIN KINASE, GAMMA REGULATORY SUBUNIT"/>
    <property type="match status" value="1"/>
</dbReference>
<evidence type="ECO:0000256" key="1">
    <source>
        <dbReference type="ARBA" id="ARBA00022737"/>
    </source>
</evidence>
<feature type="region of interest" description="Disordered" evidence="4">
    <location>
        <begin position="304"/>
        <end position="336"/>
    </location>
</feature>
<dbReference type="GO" id="GO:0005634">
    <property type="term" value="C:nucleus"/>
    <property type="evidence" value="ECO:0007669"/>
    <property type="project" value="TreeGrafter"/>
</dbReference>
<dbReference type="SUPFAM" id="SSF54631">
    <property type="entry name" value="CBS-domain pair"/>
    <property type="match status" value="1"/>
</dbReference>
<evidence type="ECO:0000256" key="2">
    <source>
        <dbReference type="ARBA" id="ARBA00023122"/>
    </source>
</evidence>
<dbReference type="Proteomes" id="UP001154282">
    <property type="component" value="Unassembled WGS sequence"/>
</dbReference>
<name>A0AAV0IDN9_9ROSI</name>
<protein>
    <recommendedName>
        <fullName evidence="5">CBS domain-containing protein</fullName>
    </recommendedName>
</protein>
<keyword evidence="1" id="KW-0677">Repeat</keyword>
<dbReference type="PROSITE" id="PS51371">
    <property type="entry name" value="CBS"/>
    <property type="match status" value="1"/>
</dbReference>
<dbReference type="Gene3D" id="3.10.580.10">
    <property type="entry name" value="CBS-domain"/>
    <property type="match status" value="1"/>
</dbReference>
<gene>
    <name evidence="6" type="ORF">LITE_LOCUS8767</name>
</gene>
<dbReference type="InterPro" id="IPR050511">
    <property type="entry name" value="AMPK_gamma/SDS23_families"/>
</dbReference>
<feature type="domain" description="CBS" evidence="5">
    <location>
        <begin position="338"/>
        <end position="392"/>
    </location>
</feature>
<sequence length="392" mass="42204">MADSFLAREVSDLCLGKPALRSLAVSATVADALSALRRFGDSSSPLSVWSCNHRSQGKPLDVDGECLCVGKVCMVDVICFLAREENLKNPAVALQKPLSLLLHGVPAGVVRHLEPHASLLEAVDLIAEGAQNLVIPIHSHFPSRKKLIQRSCPNSTLHDGREFCWLTQEDIIRYLLNCIGIFSPLPNRTVESLGIVDKESILAVHYDDPASSALPLISQSLIKQTSVAILDSEGRLVGEISPAALNCCDESAAAAVATLSAGDLMTYIDCFGDMPEELVKMVKERLAAKNLEAAVELVVAAAGDDDDSDSSTAISSSSSDEECGGGGGRRRHSPRVVRSTEDIMCHPWSSLVAVMIQMLSHRSAYIWVVEEDGMLVGVVTYAAMMEVFREHL</sequence>
<evidence type="ECO:0000256" key="4">
    <source>
        <dbReference type="SAM" id="MobiDB-lite"/>
    </source>
</evidence>
<keyword evidence="7" id="KW-1185">Reference proteome</keyword>
<organism evidence="6 7">
    <name type="scientific">Linum tenue</name>
    <dbReference type="NCBI Taxonomy" id="586396"/>
    <lineage>
        <taxon>Eukaryota</taxon>
        <taxon>Viridiplantae</taxon>
        <taxon>Streptophyta</taxon>
        <taxon>Embryophyta</taxon>
        <taxon>Tracheophyta</taxon>
        <taxon>Spermatophyta</taxon>
        <taxon>Magnoliopsida</taxon>
        <taxon>eudicotyledons</taxon>
        <taxon>Gunneridae</taxon>
        <taxon>Pentapetalae</taxon>
        <taxon>rosids</taxon>
        <taxon>fabids</taxon>
        <taxon>Malpighiales</taxon>
        <taxon>Linaceae</taxon>
        <taxon>Linum</taxon>
    </lineage>
</organism>
<dbReference type="AlphaFoldDB" id="A0AAV0IDN9"/>
<dbReference type="GO" id="GO:0005737">
    <property type="term" value="C:cytoplasm"/>
    <property type="evidence" value="ECO:0007669"/>
    <property type="project" value="TreeGrafter"/>
</dbReference>
<dbReference type="Pfam" id="PF00571">
    <property type="entry name" value="CBS"/>
    <property type="match status" value="1"/>
</dbReference>
<accession>A0AAV0IDN9</accession>
<comment type="caution">
    <text evidence="6">The sequence shown here is derived from an EMBL/GenBank/DDBJ whole genome shotgun (WGS) entry which is preliminary data.</text>
</comment>
<proteinExistence type="predicted"/>
<keyword evidence="2 3" id="KW-0129">CBS domain</keyword>